<protein>
    <submittedName>
        <fullName evidence="1">Uncharacterized protein</fullName>
    </submittedName>
</protein>
<reference evidence="1" key="1">
    <citation type="submission" date="2020-02" db="EMBL/GenBank/DDBJ databases">
        <authorList>
            <person name="Meier V. D."/>
        </authorList>
    </citation>
    <scope>NUCLEOTIDE SEQUENCE</scope>
    <source>
        <strain evidence="1">AVDCRST_MAG08</strain>
    </source>
</reference>
<gene>
    <name evidence="1" type="ORF">AVDCRST_MAG08-2649</name>
</gene>
<feature type="non-terminal residue" evidence="1">
    <location>
        <position position="54"/>
    </location>
</feature>
<sequence length="54" mass="5810">APSLRFPLGVRQPFSGGKPAMAPFGSRRRTFAVAVRNAWVGRFSAADPRAARPV</sequence>
<proteinExistence type="predicted"/>
<dbReference type="AlphaFoldDB" id="A0A6J4ITL4"/>
<accession>A0A6J4ITL4</accession>
<name>A0A6J4ITL4_9PROT</name>
<evidence type="ECO:0000313" key="1">
    <source>
        <dbReference type="EMBL" id="CAA9260395.1"/>
    </source>
</evidence>
<feature type="non-terminal residue" evidence="1">
    <location>
        <position position="1"/>
    </location>
</feature>
<organism evidence="1">
    <name type="scientific">uncultured Acetobacteraceae bacterium</name>
    <dbReference type="NCBI Taxonomy" id="169975"/>
    <lineage>
        <taxon>Bacteria</taxon>
        <taxon>Pseudomonadati</taxon>
        <taxon>Pseudomonadota</taxon>
        <taxon>Alphaproteobacteria</taxon>
        <taxon>Acetobacterales</taxon>
        <taxon>Acetobacteraceae</taxon>
        <taxon>environmental samples</taxon>
    </lineage>
</organism>
<dbReference type="EMBL" id="CADCTG010000195">
    <property type="protein sequence ID" value="CAA9260395.1"/>
    <property type="molecule type" value="Genomic_DNA"/>
</dbReference>